<keyword evidence="1 4" id="KW-0349">Heme</keyword>
<feature type="signal peptide" evidence="5">
    <location>
        <begin position="1"/>
        <end position="39"/>
    </location>
</feature>
<dbReference type="InterPro" id="IPR013428">
    <property type="entry name" value="Membrane-bound_put_N"/>
</dbReference>
<dbReference type="PANTHER" id="PTHR33546">
    <property type="entry name" value="LARGE, MULTIFUNCTIONAL SECRETED PROTEIN-RELATED"/>
    <property type="match status" value="1"/>
</dbReference>
<dbReference type="AlphaFoldDB" id="A0A5C5WUI2"/>
<dbReference type="Pfam" id="PF00034">
    <property type="entry name" value="Cytochrom_C"/>
    <property type="match status" value="1"/>
</dbReference>
<protein>
    <submittedName>
        <fullName evidence="7">Cytochrome c</fullName>
    </submittedName>
</protein>
<evidence type="ECO:0000256" key="4">
    <source>
        <dbReference type="PROSITE-ProRule" id="PRU00433"/>
    </source>
</evidence>
<dbReference type="InterPro" id="IPR013427">
    <property type="entry name" value="Haem-bd_dom_put"/>
</dbReference>
<dbReference type="InterPro" id="IPR009056">
    <property type="entry name" value="Cyt_c-like_dom"/>
</dbReference>
<dbReference type="RefSeq" id="WP_146513699.1">
    <property type="nucleotide sequence ID" value="NZ_SJPI01000001.1"/>
</dbReference>
<gene>
    <name evidence="7" type="ORF">Pla22_11110</name>
</gene>
<dbReference type="EMBL" id="SJPI01000001">
    <property type="protein sequence ID" value="TWT53482.1"/>
    <property type="molecule type" value="Genomic_DNA"/>
</dbReference>
<evidence type="ECO:0000313" key="7">
    <source>
        <dbReference type="EMBL" id="TWT53482.1"/>
    </source>
</evidence>
<dbReference type="Pfam" id="PF23500">
    <property type="entry name" value="DUF7133"/>
    <property type="match status" value="1"/>
</dbReference>
<accession>A0A5C5WUI2</accession>
<dbReference type="PROSITE" id="PS51007">
    <property type="entry name" value="CYTC"/>
    <property type="match status" value="1"/>
</dbReference>
<keyword evidence="3 4" id="KW-0408">Iron</keyword>
<dbReference type="InterPro" id="IPR055557">
    <property type="entry name" value="DUF7133"/>
</dbReference>
<keyword evidence="8" id="KW-1185">Reference proteome</keyword>
<dbReference type="Proteomes" id="UP000316598">
    <property type="component" value="Unassembled WGS sequence"/>
</dbReference>
<comment type="caution">
    <text evidence="7">The sequence shown here is derived from an EMBL/GenBank/DDBJ whole genome shotgun (WGS) entry which is preliminary data.</text>
</comment>
<feature type="chain" id="PRO_5023090195" evidence="5">
    <location>
        <begin position="40"/>
        <end position="1030"/>
    </location>
</feature>
<organism evidence="7 8">
    <name type="scientific">Rubripirellula amarantea</name>
    <dbReference type="NCBI Taxonomy" id="2527999"/>
    <lineage>
        <taxon>Bacteria</taxon>
        <taxon>Pseudomonadati</taxon>
        <taxon>Planctomycetota</taxon>
        <taxon>Planctomycetia</taxon>
        <taxon>Pirellulales</taxon>
        <taxon>Pirellulaceae</taxon>
        <taxon>Rubripirellula</taxon>
    </lineage>
</organism>
<dbReference type="OrthoDB" id="230287at2"/>
<name>A0A5C5WUI2_9BACT</name>
<keyword evidence="5" id="KW-0732">Signal</keyword>
<sequence length="1030" mass="111803" precursor="true">MQNRLDQKSLGVSKLNGGLGVAALVAVACVSMHSLIAHAQSNAGSPPTGPSVEASAAAFKTDGPVRVEIAAAEPQVVDPVALRFDVRGRMWVIEMRDYPTGPAPGEDFDGRIKVLTDNDSDGVFETATTFADGLVFPTGLQPWREGVIVTVAGKIQFMIDTDGDGRCDKTEVWFEGFSEDNEQLRANHPTLGPDGIVYVANGLRGGKVRSANAKWPVRDTAIDLSGKDFAFNPDGGFYGAVAGNSQFGLTIDDFGNRVGCSNRNPAIETLLTLNELADDRWSGPSDALHNISKVGPESKVVPIAKAWTTSHTHEGQFSAACGVTIGLGTALPEGWQNDLVVCEPTSYAVQRQQFVDSNEGRRAERIDAAGEMLASSDTWFRPVDTTVGPDGGLYIVDMCRAVIEHPAWAPTELKEREDERWGNARGRIWRLVGTNTSATKSVTVPSDVASWTEWLWHPNTWQRQMASQVLIDERSELLIPLLLDQLKVSTASLASSSRAGGDARAIALLARRGALTLEILSSFLEHASVELRCLVINQVRRINLNSRIDSLSQDQWLPRWLSDPSPRIRFAAIGLAGDWIYQSPTNADVGDIAKLIALTPHHVAMTPHLTKRLATLSPDVAAQVLIAYMDLDLPQPATTQSRDWVFQTARRAAWGDGFGDASSTTKDLESQRHAESEFVDANDARLADATFLTAGWCQGHLAARRSPSEQLSKLGRSIAAKWILLAKHQSIGIASDPAKPIALRMAAIDVVEGFELPRGDLYETLLTGNSASTLQLKVLPWLLKHHQETTLRWIAENVTGIDPELRLSVIEQMTRNDEMALTLLTWLESGSLPATFVSLSQADRLTQFKNDDVASRASEIFQAARKDRLSVIADYQRSLSGTADLANGKALFVQHCATCHRIGAVGVEVGPDISDSRTKTPASLLTAILDPSAAVDAGFLGYQVLLVDGVAHTGSLVSQSDQHVSLMLAGGDTKVFDRDDIDQLRSTGISLMPEGFERNLSIVQMRHLIGYLKGWRYLGQGETTLALDNL</sequence>
<feature type="domain" description="Cytochrome c" evidence="6">
    <location>
        <begin position="883"/>
        <end position="1016"/>
    </location>
</feature>
<evidence type="ECO:0000259" key="6">
    <source>
        <dbReference type="PROSITE" id="PS51007"/>
    </source>
</evidence>
<dbReference type="Gene3D" id="2.120.10.30">
    <property type="entry name" value="TolB, C-terminal domain"/>
    <property type="match status" value="1"/>
</dbReference>
<dbReference type="Gene3D" id="1.10.760.10">
    <property type="entry name" value="Cytochrome c-like domain"/>
    <property type="match status" value="1"/>
</dbReference>
<dbReference type="GO" id="GO:0020037">
    <property type="term" value="F:heme binding"/>
    <property type="evidence" value="ECO:0007669"/>
    <property type="project" value="InterPro"/>
</dbReference>
<proteinExistence type="predicted"/>
<evidence type="ECO:0000256" key="5">
    <source>
        <dbReference type="SAM" id="SignalP"/>
    </source>
</evidence>
<evidence type="ECO:0000256" key="1">
    <source>
        <dbReference type="ARBA" id="ARBA00022617"/>
    </source>
</evidence>
<dbReference type="NCBIfam" id="TIGR02604">
    <property type="entry name" value="Piru_Ver_Nterm"/>
    <property type="match status" value="1"/>
</dbReference>
<dbReference type="GO" id="GO:0009055">
    <property type="term" value="F:electron transfer activity"/>
    <property type="evidence" value="ECO:0007669"/>
    <property type="project" value="InterPro"/>
</dbReference>
<dbReference type="NCBIfam" id="TIGR02603">
    <property type="entry name" value="CxxCH_TIGR02603"/>
    <property type="match status" value="1"/>
</dbReference>
<evidence type="ECO:0000256" key="2">
    <source>
        <dbReference type="ARBA" id="ARBA00022723"/>
    </source>
</evidence>
<dbReference type="PROSITE" id="PS51257">
    <property type="entry name" value="PROKAR_LIPOPROTEIN"/>
    <property type="match status" value="1"/>
</dbReference>
<keyword evidence="2 4" id="KW-0479">Metal-binding</keyword>
<dbReference type="InterPro" id="IPR011042">
    <property type="entry name" value="6-blade_b-propeller_TolB-like"/>
</dbReference>
<dbReference type="PANTHER" id="PTHR33546:SF1">
    <property type="entry name" value="LARGE, MULTIFUNCTIONAL SECRETED PROTEIN"/>
    <property type="match status" value="1"/>
</dbReference>
<reference evidence="7 8" key="1">
    <citation type="submission" date="2019-02" db="EMBL/GenBank/DDBJ databases">
        <title>Deep-cultivation of Planctomycetes and their phenomic and genomic characterization uncovers novel biology.</title>
        <authorList>
            <person name="Wiegand S."/>
            <person name="Jogler M."/>
            <person name="Boedeker C."/>
            <person name="Pinto D."/>
            <person name="Vollmers J."/>
            <person name="Rivas-Marin E."/>
            <person name="Kohn T."/>
            <person name="Peeters S.H."/>
            <person name="Heuer A."/>
            <person name="Rast P."/>
            <person name="Oberbeckmann S."/>
            <person name="Bunk B."/>
            <person name="Jeske O."/>
            <person name="Meyerdierks A."/>
            <person name="Storesund J.E."/>
            <person name="Kallscheuer N."/>
            <person name="Luecker S."/>
            <person name="Lage O.M."/>
            <person name="Pohl T."/>
            <person name="Merkel B.J."/>
            <person name="Hornburger P."/>
            <person name="Mueller R.-W."/>
            <person name="Bruemmer F."/>
            <person name="Labrenz M."/>
            <person name="Spormann A.M."/>
            <person name="Op Den Camp H."/>
            <person name="Overmann J."/>
            <person name="Amann R."/>
            <person name="Jetten M.S.M."/>
            <person name="Mascher T."/>
            <person name="Medema M.H."/>
            <person name="Devos D.P."/>
            <person name="Kaster A.-K."/>
            <person name="Ovreas L."/>
            <person name="Rohde M."/>
            <person name="Galperin M.Y."/>
            <person name="Jogler C."/>
        </authorList>
    </citation>
    <scope>NUCLEOTIDE SEQUENCE [LARGE SCALE GENOMIC DNA]</scope>
    <source>
        <strain evidence="7 8">Pla22</strain>
    </source>
</reference>
<evidence type="ECO:0000313" key="8">
    <source>
        <dbReference type="Proteomes" id="UP000316598"/>
    </source>
</evidence>
<evidence type="ECO:0000256" key="3">
    <source>
        <dbReference type="ARBA" id="ARBA00023004"/>
    </source>
</evidence>
<dbReference type="SUPFAM" id="SSF63829">
    <property type="entry name" value="Calcium-dependent phosphotriesterase"/>
    <property type="match status" value="1"/>
</dbReference>
<dbReference type="SUPFAM" id="SSF46626">
    <property type="entry name" value="Cytochrome c"/>
    <property type="match status" value="1"/>
</dbReference>
<dbReference type="InterPro" id="IPR036909">
    <property type="entry name" value="Cyt_c-like_dom_sf"/>
</dbReference>
<dbReference type="GO" id="GO:0046872">
    <property type="term" value="F:metal ion binding"/>
    <property type="evidence" value="ECO:0007669"/>
    <property type="project" value="UniProtKB-KW"/>
</dbReference>